<name>A0AAP6JH77_9GAMM</name>
<sequence length="191" mass="20458">MGNETRKRMLQTTLRLIQLRGLHGVSLNDILEESGSPRGSLYFHFPGGKEALVAEAMQSGIEEASQVLRECLASASHPADGVKAFFQAAAEEMTRSDYGFGCPVAPIILDSPHVSTKLAAACRAAIDEWTEMYREALLAGGLSFERAGRVANTITASLEGALIMARSHQDATLIVTVGDEVADLITLAVNR</sequence>
<dbReference type="InterPro" id="IPR036271">
    <property type="entry name" value="Tet_transcr_reg_TetR-rel_C_sf"/>
</dbReference>
<dbReference type="Pfam" id="PF21993">
    <property type="entry name" value="TetR_C_13_2"/>
    <property type="match status" value="1"/>
</dbReference>
<comment type="caution">
    <text evidence="6">The sequence shown here is derived from an EMBL/GenBank/DDBJ whole genome shotgun (WGS) entry which is preliminary data.</text>
</comment>
<reference evidence="6 7" key="1">
    <citation type="submission" date="2023-12" db="EMBL/GenBank/DDBJ databases">
        <title>Whole-genome sequencing of halo(alkali)philic microorganisms from hypersaline lakes.</title>
        <authorList>
            <person name="Sorokin D.Y."/>
            <person name="Merkel A.Y."/>
            <person name="Messina E."/>
            <person name="Yakimov M."/>
        </authorList>
    </citation>
    <scope>NUCLEOTIDE SEQUENCE [LARGE SCALE GENOMIC DNA]</scope>
    <source>
        <strain evidence="6 7">AB-CW1</strain>
    </source>
</reference>
<dbReference type="Proteomes" id="UP001302316">
    <property type="component" value="Unassembled WGS sequence"/>
</dbReference>
<dbReference type="RefSeq" id="WP_346053087.1">
    <property type="nucleotide sequence ID" value="NZ_JAYGII010000046.1"/>
</dbReference>
<dbReference type="SUPFAM" id="SSF48498">
    <property type="entry name" value="Tetracyclin repressor-like, C-terminal domain"/>
    <property type="match status" value="1"/>
</dbReference>
<evidence type="ECO:0000313" key="7">
    <source>
        <dbReference type="Proteomes" id="UP001302316"/>
    </source>
</evidence>
<gene>
    <name evidence="6" type="ORF">VCB98_12610</name>
</gene>
<dbReference type="PANTHER" id="PTHR47506">
    <property type="entry name" value="TRANSCRIPTIONAL REGULATORY PROTEIN"/>
    <property type="match status" value="1"/>
</dbReference>
<dbReference type="InterPro" id="IPR054156">
    <property type="entry name" value="YxaF_TetR_C"/>
</dbReference>
<dbReference type="Pfam" id="PF00440">
    <property type="entry name" value="TetR_N"/>
    <property type="match status" value="1"/>
</dbReference>
<dbReference type="InterPro" id="IPR009057">
    <property type="entry name" value="Homeodomain-like_sf"/>
</dbReference>
<dbReference type="GO" id="GO:0003677">
    <property type="term" value="F:DNA binding"/>
    <property type="evidence" value="ECO:0007669"/>
    <property type="project" value="UniProtKB-UniRule"/>
</dbReference>
<feature type="DNA-binding region" description="H-T-H motif" evidence="4">
    <location>
        <begin position="26"/>
        <end position="45"/>
    </location>
</feature>
<dbReference type="SUPFAM" id="SSF46689">
    <property type="entry name" value="Homeodomain-like"/>
    <property type="match status" value="1"/>
</dbReference>
<keyword evidence="1" id="KW-0805">Transcription regulation</keyword>
<dbReference type="AlphaFoldDB" id="A0AAP6JH77"/>
<protein>
    <submittedName>
        <fullName evidence="6">TetR/AcrR family transcriptional regulator</fullName>
    </submittedName>
</protein>
<accession>A0AAP6JH77</accession>
<dbReference type="PANTHER" id="PTHR47506:SF3">
    <property type="entry name" value="HTH-TYPE TRANSCRIPTIONAL REGULATOR LMRA"/>
    <property type="match status" value="1"/>
</dbReference>
<evidence type="ECO:0000256" key="1">
    <source>
        <dbReference type="ARBA" id="ARBA00023015"/>
    </source>
</evidence>
<dbReference type="PROSITE" id="PS50977">
    <property type="entry name" value="HTH_TETR_2"/>
    <property type="match status" value="1"/>
</dbReference>
<keyword evidence="2 4" id="KW-0238">DNA-binding</keyword>
<evidence type="ECO:0000256" key="3">
    <source>
        <dbReference type="ARBA" id="ARBA00023163"/>
    </source>
</evidence>
<keyword evidence="7" id="KW-1185">Reference proteome</keyword>
<evidence type="ECO:0000256" key="4">
    <source>
        <dbReference type="PROSITE-ProRule" id="PRU00335"/>
    </source>
</evidence>
<evidence type="ECO:0000259" key="5">
    <source>
        <dbReference type="PROSITE" id="PS50977"/>
    </source>
</evidence>
<evidence type="ECO:0000256" key="2">
    <source>
        <dbReference type="ARBA" id="ARBA00023125"/>
    </source>
</evidence>
<evidence type="ECO:0000313" key="6">
    <source>
        <dbReference type="EMBL" id="MEA5446661.1"/>
    </source>
</evidence>
<dbReference type="Gene3D" id="1.10.357.10">
    <property type="entry name" value="Tetracycline Repressor, domain 2"/>
    <property type="match status" value="1"/>
</dbReference>
<dbReference type="EMBL" id="JAYGII010000046">
    <property type="protein sequence ID" value="MEA5446661.1"/>
    <property type="molecule type" value="Genomic_DNA"/>
</dbReference>
<organism evidence="6 7">
    <name type="scientific">Natronospira elongata</name>
    <dbReference type="NCBI Taxonomy" id="3110268"/>
    <lineage>
        <taxon>Bacteria</taxon>
        <taxon>Pseudomonadati</taxon>
        <taxon>Pseudomonadota</taxon>
        <taxon>Gammaproteobacteria</taxon>
        <taxon>Natronospirales</taxon>
        <taxon>Natronospiraceae</taxon>
        <taxon>Natronospira</taxon>
    </lineage>
</organism>
<proteinExistence type="predicted"/>
<feature type="domain" description="HTH tetR-type" evidence="5">
    <location>
        <begin position="3"/>
        <end position="63"/>
    </location>
</feature>
<dbReference type="InterPro" id="IPR001647">
    <property type="entry name" value="HTH_TetR"/>
</dbReference>
<keyword evidence="3" id="KW-0804">Transcription</keyword>